<dbReference type="EMBL" id="JAGGKS010000001">
    <property type="protein sequence ID" value="MBP1924610.1"/>
    <property type="molecule type" value="Genomic_DNA"/>
</dbReference>
<proteinExistence type="predicted"/>
<dbReference type="Proteomes" id="UP001519342">
    <property type="component" value="Unassembled WGS sequence"/>
</dbReference>
<sequence>MRYHYTEKESKEILNNLTILVDTREQANNHILDFFNKKKVKYKNKKLDFGDYSFMLPSMPDMGILKPLVFDNELVVERKGSLTELSGNLTKDRERFEKELIRKKNSKFYLMIEDGSWEDIQSGNYNTQYNPVSFLATLNAYIARYQIDINFVSKYYAGMYIHALFNYHLREVILNYKGDLEEGE</sequence>
<keyword evidence="3" id="KW-1185">Reference proteome</keyword>
<dbReference type="SUPFAM" id="SSF52980">
    <property type="entry name" value="Restriction endonuclease-like"/>
    <property type="match status" value="1"/>
</dbReference>
<evidence type="ECO:0000313" key="2">
    <source>
        <dbReference type="EMBL" id="MBP1924610.1"/>
    </source>
</evidence>
<dbReference type="InterPro" id="IPR011335">
    <property type="entry name" value="Restrct_endonuc-II-like"/>
</dbReference>
<gene>
    <name evidence="2" type="ORF">J2Z76_000463</name>
</gene>
<comment type="caution">
    <text evidence="2">The sequence shown here is derived from an EMBL/GenBank/DDBJ whole genome shotgun (WGS) entry which is preliminary data.</text>
</comment>
<dbReference type="Gene3D" id="3.40.50.10130">
    <property type="match status" value="1"/>
</dbReference>
<dbReference type="InterPro" id="IPR006166">
    <property type="entry name" value="ERCC4_domain"/>
</dbReference>
<accession>A0ABS4GA92</accession>
<protein>
    <submittedName>
        <fullName evidence="2">ERCC4-type nuclease</fullName>
    </submittedName>
</protein>
<dbReference type="Pfam" id="PF02732">
    <property type="entry name" value="ERCC4"/>
    <property type="match status" value="1"/>
</dbReference>
<reference evidence="2 3" key="1">
    <citation type="submission" date="2021-03" db="EMBL/GenBank/DDBJ databases">
        <title>Genomic Encyclopedia of Type Strains, Phase IV (KMG-IV): sequencing the most valuable type-strain genomes for metagenomic binning, comparative biology and taxonomic classification.</title>
        <authorList>
            <person name="Goeker M."/>
        </authorList>
    </citation>
    <scope>NUCLEOTIDE SEQUENCE [LARGE SCALE GENOMIC DNA]</scope>
    <source>
        <strain evidence="2 3">DSM 24004</strain>
    </source>
</reference>
<feature type="domain" description="ERCC4" evidence="1">
    <location>
        <begin position="18"/>
        <end position="116"/>
    </location>
</feature>
<dbReference type="RefSeq" id="WP_209510360.1">
    <property type="nucleotide sequence ID" value="NZ_JAGGKS010000001.1"/>
</dbReference>
<evidence type="ECO:0000313" key="3">
    <source>
        <dbReference type="Proteomes" id="UP001519342"/>
    </source>
</evidence>
<name>A0ABS4GA92_9FIRM</name>
<dbReference type="SMART" id="SM00891">
    <property type="entry name" value="ERCC4"/>
    <property type="match status" value="1"/>
</dbReference>
<evidence type="ECO:0000259" key="1">
    <source>
        <dbReference type="SMART" id="SM00891"/>
    </source>
</evidence>
<organism evidence="2 3">
    <name type="scientific">Sedimentibacter acidaminivorans</name>
    <dbReference type="NCBI Taxonomy" id="913099"/>
    <lineage>
        <taxon>Bacteria</taxon>
        <taxon>Bacillati</taxon>
        <taxon>Bacillota</taxon>
        <taxon>Tissierellia</taxon>
        <taxon>Sedimentibacter</taxon>
    </lineage>
</organism>